<proteinExistence type="predicted"/>
<name>A0A0C3PH68_PHLG1</name>
<feature type="compositionally biased region" description="Polar residues" evidence="1">
    <location>
        <begin position="65"/>
        <end position="79"/>
    </location>
</feature>
<evidence type="ECO:0000313" key="3">
    <source>
        <dbReference type="Proteomes" id="UP000053257"/>
    </source>
</evidence>
<sequence length="122" mass="13753">MDSNILGQKRTPQARRVAHMTLSCEPAHASQRTTNTRPSSQGAEAEEHGRRIAPRSAWPAMTGTRHGSPTNRRATSTPNAYPGTRTPHTRNGVRRRFDAQGDICVIEGHWRTREETQEISRW</sequence>
<dbReference type="HOGENOM" id="CLU_2027572_0_0_1"/>
<dbReference type="Proteomes" id="UP000053257">
    <property type="component" value="Unassembled WGS sequence"/>
</dbReference>
<gene>
    <name evidence="2" type="ORF">PHLGIDRAFT_164683</name>
</gene>
<evidence type="ECO:0000256" key="1">
    <source>
        <dbReference type="SAM" id="MobiDB-lite"/>
    </source>
</evidence>
<organism evidence="2 3">
    <name type="scientific">Phlebiopsis gigantea (strain 11061_1 CR5-6)</name>
    <name type="common">White-rot fungus</name>
    <name type="synonym">Peniophora gigantea</name>
    <dbReference type="NCBI Taxonomy" id="745531"/>
    <lineage>
        <taxon>Eukaryota</taxon>
        <taxon>Fungi</taxon>
        <taxon>Dikarya</taxon>
        <taxon>Basidiomycota</taxon>
        <taxon>Agaricomycotina</taxon>
        <taxon>Agaricomycetes</taxon>
        <taxon>Polyporales</taxon>
        <taxon>Phanerochaetaceae</taxon>
        <taxon>Phlebiopsis</taxon>
    </lineage>
</organism>
<dbReference type="EMBL" id="KN840550">
    <property type="protein sequence ID" value="KIP05203.1"/>
    <property type="molecule type" value="Genomic_DNA"/>
</dbReference>
<protein>
    <submittedName>
        <fullName evidence="2">Uncharacterized protein</fullName>
    </submittedName>
</protein>
<dbReference type="AlphaFoldDB" id="A0A0C3PH68"/>
<feature type="region of interest" description="Disordered" evidence="1">
    <location>
        <begin position="1"/>
        <end position="96"/>
    </location>
</feature>
<reference evidence="2 3" key="1">
    <citation type="journal article" date="2014" name="PLoS Genet.">
        <title>Analysis of the Phlebiopsis gigantea genome, transcriptome and secretome provides insight into its pioneer colonization strategies of wood.</title>
        <authorList>
            <person name="Hori C."/>
            <person name="Ishida T."/>
            <person name="Igarashi K."/>
            <person name="Samejima M."/>
            <person name="Suzuki H."/>
            <person name="Master E."/>
            <person name="Ferreira P."/>
            <person name="Ruiz-Duenas F.J."/>
            <person name="Held B."/>
            <person name="Canessa P."/>
            <person name="Larrondo L.F."/>
            <person name="Schmoll M."/>
            <person name="Druzhinina I.S."/>
            <person name="Kubicek C.P."/>
            <person name="Gaskell J.A."/>
            <person name="Kersten P."/>
            <person name="St John F."/>
            <person name="Glasner J."/>
            <person name="Sabat G."/>
            <person name="Splinter BonDurant S."/>
            <person name="Syed K."/>
            <person name="Yadav J."/>
            <person name="Mgbeahuruike A.C."/>
            <person name="Kovalchuk A."/>
            <person name="Asiegbu F.O."/>
            <person name="Lackner G."/>
            <person name="Hoffmeister D."/>
            <person name="Rencoret J."/>
            <person name="Gutierrez A."/>
            <person name="Sun H."/>
            <person name="Lindquist E."/>
            <person name="Barry K."/>
            <person name="Riley R."/>
            <person name="Grigoriev I.V."/>
            <person name="Henrissat B."/>
            <person name="Kues U."/>
            <person name="Berka R.M."/>
            <person name="Martinez A.T."/>
            <person name="Covert S.F."/>
            <person name="Blanchette R.A."/>
            <person name="Cullen D."/>
        </authorList>
    </citation>
    <scope>NUCLEOTIDE SEQUENCE [LARGE SCALE GENOMIC DNA]</scope>
    <source>
        <strain evidence="2 3">11061_1 CR5-6</strain>
    </source>
</reference>
<accession>A0A0C3PH68</accession>
<feature type="compositionally biased region" description="Polar residues" evidence="1">
    <location>
        <begin position="30"/>
        <end position="42"/>
    </location>
</feature>
<keyword evidence="3" id="KW-1185">Reference proteome</keyword>
<evidence type="ECO:0000313" key="2">
    <source>
        <dbReference type="EMBL" id="KIP05203.1"/>
    </source>
</evidence>